<dbReference type="PANTHER" id="PTHR37299:SF4">
    <property type="entry name" value="TRANSCRIPTIONAL REGULATOR"/>
    <property type="match status" value="1"/>
</dbReference>
<feature type="domain" description="HTH LytTR-type" evidence="1">
    <location>
        <begin position="41"/>
        <end position="145"/>
    </location>
</feature>
<organism evidence="2 3">
    <name type="scientific">Mobilisporobacter senegalensis</name>
    <dbReference type="NCBI Taxonomy" id="1329262"/>
    <lineage>
        <taxon>Bacteria</taxon>
        <taxon>Bacillati</taxon>
        <taxon>Bacillota</taxon>
        <taxon>Clostridia</taxon>
        <taxon>Lachnospirales</taxon>
        <taxon>Lachnospiraceae</taxon>
        <taxon>Mobilisporobacter</taxon>
    </lineage>
</organism>
<dbReference type="AlphaFoldDB" id="A0A3N1XTK0"/>
<dbReference type="EMBL" id="RJVG01000004">
    <property type="protein sequence ID" value="ROR28492.1"/>
    <property type="molecule type" value="Genomic_DNA"/>
</dbReference>
<gene>
    <name evidence="2" type="ORF">EDD66_10474</name>
</gene>
<name>A0A3N1XTK0_9FIRM</name>
<dbReference type="PROSITE" id="PS50930">
    <property type="entry name" value="HTH_LYTTR"/>
    <property type="match status" value="1"/>
</dbReference>
<dbReference type="SMART" id="SM00850">
    <property type="entry name" value="LytTR"/>
    <property type="match status" value="1"/>
</dbReference>
<dbReference type="InterPro" id="IPR007492">
    <property type="entry name" value="LytTR_DNA-bd_dom"/>
</dbReference>
<dbReference type="Gene3D" id="2.40.50.1020">
    <property type="entry name" value="LytTr DNA-binding domain"/>
    <property type="match status" value="1"/>
</dbReference>
<evidence type="ECO:0000313" key="3">
    <source>
        <dbReference type="Proteomes" id="UP000273083"/>
    </source>
</evidence>
<proteinExistence type="predicted"/>
<sequence>MKITIETIEKEQEEEILIRCHEMTDEILTYVNSLKISGSRLIGYDGNDIHCLSFEDVYYFEAVDNKVFIYCENKIYESRQKLYELEQLCENRRFFRCSKSTILNIEKIKIIHPSFSGRFEVVLDNQEIVIVSRKYVPQLKSKLGLGG</sequence>
<keyword evidence="3" id="KW-1185">Reference proteome</keyword>
<dbReference type="RefSeq" id="WP_123608999.1">
    <property type="nucleotide sequence ID" value="NZ_RJVG01000004.1"/>
</dbReference>
<dbReference type="GO" id="GO:0003677">
    <property type="term" value="F:DNA binding"/>
    <property type="evidence" value="ECO:0007669"/>
    <property type="project" value="InterPro"/>
</dbReference>
<dbReference type="Pfam" id="PF04397">
    <property type="entry name" value="LytTR"/>
    <property type="match status" value="1"/>
</dbReference>
<dbReference type="OrthoDB" id="9808614at2"/>
<dbReference type="PANTHER" id="PTHR37299">
    <property type="entry name" value="TRANSCRIPTIONAL REGULATOR-RELATED"/>
    <property type="match status" value="1"/>
</dbReference>
<dbReference type="Proteomes" id="UP000273083">
    <property type="component" value="Unassembled WGS sequence"/>
</dbReference>
<comment type="caution">
    <text evidence="2">The sequence shown here is derived from an EMBL/GenBank/DDBJ whole genome shotgun (WGS) entry which is preliminary data.</text>
</comment>
<reference evidence="2 3" key="1">
    <citation type="submission" date="2018-11" db="EMBL/GenBank/DDBJ databases">
        <title>Genomic Encyclopedia of Type Strains, Phase IV (KMG-IV): sequencing the most valuable type-strain genomes for metagenomic binning, comparative biology and taxonomic classification.</title>
        <authorList>
            <person name="Goeker M."/>
        </authorList>
    </citation>
    <scope>NUCLEOTIDE SEQUENCE [LARGE SCALE GENOMIC DNA]</scope>
    <source>
        <strain evidence="2 3">DSM 26537</strain>
    </source>
</reference>
<evidence type="ECO:0000313" key="2">
    <source>
        <dbReference type="EMBL" id="ROR28492.1"/>
    </source>
</evidence>
<dbReference type="InterPro" id="IPR046947">
    <property type="entry name" value="LytR-like"/>
</dbReference>
<dbReference type="GO" id="GO:0000156">
    <property type="term" value="F:phosphorelay response regulator activity"/>
    <property type="evidence" value="ECO:0007669"/>
    <property type="project" value="InterPro"/>
</dbReference>
<accession>A0A3N1XTK0</accession>
<protein>
    <submittedName>
        <fullName evidence="2">LytTR family transcriptional regulator</fullName>
    </submittedName>
</protein>
<evidence type="ECO:0000259" key="1">
    <source>
        <dbReference type="PROSITE" id="PS50930"/>
    </source>
</evidence>